<dbReference type="GO" id="GO:0015109">
    <property type="term" value="F:chromate transmembrane transporter activity"/>
    <property type="evidence" value="ECO:0007669"/>
    <property type="project" value="InterPro"/>
</dbReference>
<evidence type="ECO:0000313" key="9">
    <source>
        <dbReference type="EMBL" id="CAJ1961777.1"/>
    </source>
</evidence>
<feature type="transmembrane region" description="Helical" evidence="8">
    <location>
        <begin position="436"/>
        <end position="467"/>
    </location>
</feature>
<proteinExistence type="inferred from homology"/>
<sequence length="482" mass="52188">MADNKEESKAEEAPETTHHFAENGENDVNEENGDAEGQDEEVATEKKNVKTVSADAPWGERMWEVFSTFWPLGLVAFGGPQAHVAILRDHLVEQRGWLDEEQFTELFAIGQGLPGPTSTQLVVSTALSRAGPLGGLMAFFLWNLPGLIILTACGVLLAEFIPDPDNPPFWLAGLPPAAISLVFKAAYAFSKKLDSLGVCLSLASALIAILINNDDRIPPNVSQWVFPTTLAVGGLITFVDHKRPNPWSKYSSPSAGWDRESDATIKRIGIPLWVGFLILLSYFAILILVIILVDVYEVENDYLEIFEKMYRIGSVIFGGGQVVLPMLQDEVVPRWMNDETFLQGLGLAQSMPGPLFNFASYLGAVYKRIPGALVAYVGLFAPGVILIFAVVPFWATLRKYSAFKAILKGVNATAIGLVMAACVILWEAAVHTAADAMVFCFAGTLAAYFGIQAPIVVIAGGVLGAILHVDVIDLGQTPYCDA</sequence>
<dbReference type="InterPro" id="IPR003370">
    <property type="entry name" value="Chromate_transpt"/>
</dbReference>
<evidence type="ECO:0000256" key="2">
    <source>
        <dbReference type="ARBA" id="ARBA00005262"/>
    </source>
</evidence>
<evidence type="ECO:0000313" key="10">
    <source>
        <dbReference type="Proteomes" id="UP001295423"/>
    </source>
</evidence>
<evidence type="ECO:0000256" key="3">
    <source>
        <dbReference type="ARBA" id="ARBA00022475"/>
    </source>
</evidence>
<keyword evidence="4 8" id="KW-0812">Transmembrane</keyword>
<keyword evidence="3" id="KW-1003">Cell membrane</keyword>
<feature type="transmembrane region" description="Helical" evidence="8">
    <location>
        <begin position="409"/>
        <end position="430"/>
    </location>
</feature>
<reference evidence="9" key="1">
    <citation type="submission" date="2023-08" db="EMBL/GenBank/DDBJ databases">
        <authorList>
            <person name="Audoor S."/>
            <person name="Bilcke G."/>
        </authorList>
    </citation>
    <scope>NUCLEOTIDE SEQUENCE</scope>
</reference>
<feature type="transmembrane region" description="Helical" evidence="8">
    <location>
        <begin position="196"/>
        <end position="212"/>
    </location>
</feature>
<feature type="transmembrane region" description="Helical" evidence="8">
    <location>
        <begin position="136"/>
        <end position="157"/>
    </location>
</feature>
<dbReference type="Proteomes" id="UP001295423">
    <property type="component" value="Unassembled WGS sequence"/>
</dbReference>
<evidence type="ECO:0000256" key="4">
    <source>
        <dbReference type="ARBA" id="ARBA00022692"/>
    </source>
</evidence>
<evidence type="ECO:0008006" key="11">
    <source>
        <dbReference type="Google" id="ProtNLM"/>
    </source>
</evidence>
<protein>
    <recommendedName>
        <fullName evidence="11">Chromate transporter</fullName>
    </recommendedName>
</protein>
<comment type="subcellular location">
    <subcellularLocation>
        <location evidence="1">Cell membrane</location>
        <topology evidence="1">Multi-pass membrane protein</topology>
    </subcellularLocation>
</comment>
<dbReference type="PANTHER" id="PTHR33567:SF3">
    <property type="entry name" value="CHROMATE ION TRANSPORTER (EUROFUNG)"/>
    <property type="match status" value="1"/>
</dbReference>
<evidence type="ECO:0000256" key="1">
    <source>
        <dbReference type="ARBA" id="ARBA00004651"/>
    </source>
</evidence>
<dbReference type="PANTHER" id="PTHR33567">
    <property type="entry name" value="CHROMATE ION TRANSPORTER (EUROFUNG)"/>
    <property type="match status" value="1"/>
</dbReference>
<accession>A0AAD2G547</accession>
<dbReference type="InterPro" id="IPR014047">
    <property type="entry name" value="Chr_Tranpt_l_chain"/>
</dbReference>
<feature type="compositionally biased region" description="Acidic residues" evidence="7">
    <location>
        <begin position="24"/>
        <end position="42"/>
    </location>
</feature>
<dbReference type="AlphaFoldDB" id="A0AAD2G547"/>
<keyword evidence="6 8" id="KW-0472">Membrane</keyword>
<evidence type="ECO:0000256" key="8">
    <source>
        <dbReference type="SAM" id="Phobius"/>
    </source>
</evidence>
<dbReference type="PIRSF" id="PIRSF004810">
    <property type="entry name" value="ChrA"/>
    <property type="match status" value="1"/>
</dbReference>
<feature type="transmembrane region" description="Helical" evidence="8">
    <location>
        <begin position="169"/>
        <end position="189"/>
    </location>
</feature>
<organism evidence="9 10">
    <name type="scientific">Cylindrotheca closterium</name>
    <dbReference type="NCBI Taxonomy" id="2856"/>
    <lineage>
        <taxon>Eukaryota</taxon>
        <taxon>Sar</taxon>
        <taxon>Stramenopiles</taxon>
        <taxon>Ochrophyta</taxon>
        <taxon>Bacillariophyta</taxon>
        <taxon>Bacillariophyceae</taxon>
        <taxon>Bacillariophycidae</taxon>
        <taxon>Bacillariales</taxon>
        <taxon>Bacillariaceae</taxon>
        <taxon>Cylindrotheca</taxon>
    </lineage>
</organism>
<dbReference type="Pfam" id="PF02417">
    <property type="entry name" value="Chromate_transp"/>
    <property type="match status" value="2"/>
</dbReference>
<comment type="caution">
    <text evidence="9">The sequence shown here is derived from an EMBL/GenBank/DDBJ whole genome shotgun (WGS) entry which is preliminary data.</text>
</comment>
<dbReference type="NCBIfam" id="TIGR00937">
    <property type="entry name" value="2A51"/>
    <property type="match status" value="1"/>
</dbReference>
<evidence type="ECO:0000256" key="5">
    <source>
        <dbReference type="ARBA" id="ARBA00022989"/>
    </source>
</evidence>
<dbReference type="EMBL" id="CAKOGP040002091">
    <property type="protein sequence ID" value="CAJ1961777.1"/>
    <property type="molecule type" value="Genomic_DNA"/>
</dbReference>
<keyword evidence="5 8" id="KW-1133">Transmembrane helix</keyword>
<evidence type="ECO:0000256" key="7">
    <source>
        <dbReference type="SAM" id="MobiDB-lite"/>
    </source>
</evidence>
<feature type="region of interest" description="Disordered" evidence="7">
    <location>
        <begin position="1"/>
        <end position="48"/>
    </location>
</feature>
<feature type="transmembrane region" description="Helical" evidence="8">
    <location>
        <begin position="224"/>
        <end position="241"/>
    </location>
</feature>
<gene>
    <name evidence="9" type="ORF">CYCCA115_LOCUS19366</name>
</gene>
<comment type="similarity">
    <text evidence="2">Belongs to the chromate ion transporter (CHR) (TC 2.A.51) family.</text>
</comment>
<keyword evidence="10" id="KW-1185">Reference proteome</keyword>
<name>A0AAD2G547_9STRA</name>
<dbReference type="GO" id="GO:0005886">
    <property type="term" value="C:plasma membrane"/>
    <property type="evidence" value="ECO:0007669"/>
    <property type="project" value="UniProtKB-SubCell"/>
</dbReference>
<feature type="compositionally biased region" description="Basic and acidic residues" evidence="7">
    <location>
        <begin position="1"/>
        <end position="22"/>
    </location>
</feature>
<feature type="transmembrane region" description="Helical" evidence="8">
    <location>
        <begin position="373"/>
        <end position="397"/>
    </location>
</feature>
<feature type="transmembrane region" description="Helical" evidence="8">
    <location>
        <begin position="270"/>
        <end position="293"/>
    </location>
</feature>
<evidence type="ECO:0000256" key="6">
    <source>
        <dbReference type="ARBA" id="ARBA00023136"/>
    </source>
</evidence>